<dbReference type="EMBL" id="CAJVQC010001911">
    <property type="protein sequence ID" value="CAG8502700.1"/>
    <property type="molecule type" value="Genomic_DNA"/>
</dbReference>
<gene>
    <name evidence="1" type="ORF">RPERSI_LOCUS1896</name>
</gene>
<protein>
    <submittedName>
        <fullName evidence="1">21677_t:CDS:1</fullName>
    </submittedName>
</protein>
<accession>A0ACA9L2R2</accession>
<dbReference type="Proteomes" id="UP000789920">
    <property type="component" value="Unassembled WGS sequence"/>
</dbReference>
<reference evidence="1" key="1">
    <citation type="submission" date="2021-06" db="EMBL/GenBank/DDBJ databases">
        <authorList>
            <person name="Kallberg Y."/>
            <person name="Tangrot J."/>
            <person name="Rosling A."/>
        </authorList>
    </citation>
    <scope>NUCLEOTIDE SEQUENCE</scope>
    <source>
        <strain evidence="1">MA461A</strain>
    </source>
</reference>
<organism evidence="1 2">
    <name type="scientific">Racocetra persica</name>
    <dbReference type="NCBI Taxonomy" id="160502"/>
    <lineage>
        <taxon>Eukaryota</taxon>
        <taxon>Fungi</taxon>
        <taxon>Fungi incertae sedis</taxon>
        <taxon>Mucoromycota</taxon>
        <taxon>Glomeromycotina</taxon>
        <taxon>Glomeromycetes</taxon>
        <taxon>Diversisporales</taxon>
        <taxon>Gigasporaceae</taxon>
        <taxon>Racocetra</taxon>
    </lineage>
</organism>
<evidence type="ECO:0000313" key="2">
    <source>
        <dbReference type="Proteomes" id="UP000789920"/>
    </source>
</evidence>
<comment type="caution">
    <text evidence="1">The sequence shown here is derived from an EMBL/GenBank/DDBJ whole genome shotgun (WGS) entry which is preliminary data.</text>
</comment>
<evidence type="ECO:0000313" key="1">
    <source>
        <dbReference type="EMBL" id="CAG8502700.1"/>
    </source>
</evidence>
<name>A0ACA9L2R2_9GLOM</name>
<keyword evidence="2" id="KW-1185">Reference proteome</keyword>
<proteinExistence type="predicted"/>
<sequence length="66" mass="7379">MNGIPKKEDTTQAKLTKTCSLFRGRANGARYGLTFQQITQVNQDKLPNNLHHQQPSQLLIICDTPG</sequence>